<accession>A0A371FCP8</accession>
<keyword evidence="1" id="KW-0472">Membrane</keyword>
<feature type="domain" description="Apple" evidence="2">
    <location>
        <begin position="284"/>
        <end position="351"/>
    </location>
</feature>
<dbReference type="EMBL" id="QJKJ01009633">
    <property type="protein sequence ID" value="RDX76070.1"/>
    <property type="molecule type" value="Genomic_DNA"/>
</dbReference>
<sequence length="502" mass="56277">AHVRCHEQGYGRLNQKRIVAGAAVATFSGFESEKESGQWWDEDKRGREEEGREMARGEWRLQLHHRGNSICSYKKIALLVCFINIVIALYSLRSLYASLHIYSGSVARNIVVYRPDQIRKMEESKQLRQAYKPVELMKLVEELQGEFSREKVGVELPRHLKQKIIDEVLQRLGSLNGSSTKMSHSQCMAKEREAIENWRKEKLEEVKLAVVRGTSNSTIPHEDAGMLVRALESDWTLLSEEIGLWIPTLVANEEHDESEGAAELEEEVLPGRPLPPECNAELHVDYDGAAVRWGLTHHKDSAADCCQACLDHAKRAKEGEKKCNIWVYCPSQFGCHSPDIYEHKYQECWLKYAEKPKLNFKDRYPEWYRNSHPSAPVIVPWASGVVSSDMGSGKVQWNVFDGVKIIAATPEALTAEIDSAISSLEYSRATALLDGDEEGYDARTADEAYKAGCAALAGGKLDEALRSLNLSLSKCPPDKTSAIAKLNSLISLTSHHLQASSK</sequence>
<dbReference type="PANTHER" id="PTHR33344:SF1">
    <property type="entry name" value="OS06G0214100 PROTEIN"/>
    <property type="match status" value="1"/>
</dbReference>
<dbReference type="InterPro" id="IPR003609">
    <property type="entry name" value="Pan_app"/>
</dbReference>
<evidence type="ECO:0000313" key="4">
    <source>
        <dbReference type="Proteomes" id="UP000257109"/>
    </source>
</evidence>
<protein>
    <recommendedName>
        <fullName evidence="2">Apple domain-containing protein</fullName>
    </recommendedName>
</protein>
<comment type="caution">
    <text evidence="3">The sequence shown here is derived from an EMBL/GenBank/DDBJ whole genome shotgun (WGS) entry which is preliminary data.</text>
</comment>
<evidence type="ECO:0000259" key="2">
    <source>
        <dbReference type="Pfam" id="PF14295"/>
    </source>
</evidence>
<keyword evidence="1" id="KW-0812">Transmembrane</keyword>
<dbReference type="AlphaFoldDB" id="A0A371FCP8"/>
<evidence type="ECO:0000313" key="3">
    <source>
        <dbReference type="EMBL" id="RDX76070.1"/>
    </source>
</evidence>
<feature type="non-terminal residue" evidence="3">
    <location>
        <position position="502"/>
    </location>
</feature>
<proteinExistence type="predicted"/>
<feature type="transmembrane region" description="Helical" evidence="1">
    <location>
        <begin position="76"/>
        <end position="96"/>
    </location>
</feature>
<dbReference type="Pfam" id="PF14295">
    <property type="entry name" value="PAN_4"/>
    <property type="match status" value="1"/>
</dbReference>
<dbReference type="Proteomes" id="UP000257109">
    <property type="component" value="Unassembled WGS sequence"/>
</dbReference>
<reference evidence="3" key="1">
    <citation type="submission" date="2018-05" db="EMBL/GenBank/DDBJ databases">
        <title>Draft genome of Mucuna pruriens seed.</title>
        <authorList>
            <person name="Nnadi N.E."/>
            <person name="Vos R."/>
            <person name="Hasami M.H."/>
            <person name="Devisetty U.K."/>
            <person name="Aguiy J.C."/>
        </authorList>
    </citation>
    <scope>NUCLEOTIDE SEQUENCE [LARGE SCALE GENOMIC DNA]</scope>
    <source>
        <strain evidence="3">JCA_2017</strain>
    </source>
</reference>
<keyword evidence="4" id="KW-1185">Reference proteome</keyword>
<dbReference type="STRING" id="157652.A0A371FCP8"/>
<feature type="non-terminal residue" evidence="3">
    <location>
        <position position="1"/>
    </location>
</feature>
<organism evidence="3 4">
    <name type="scientific">Mucuna pruriens</name>
    <name type="common">Velvet bean</name>
    <name type="synonym">Dolichos pruriens</name>
    <dbReference type="NCBI Taxonomy" id="157652"/>
    <lineage>
        <taxon>Eukaryota</taxon>
        <taxon>Viridiplantae</taxon>
        <taxon>Streptophyta</taxon>
        <taxon>Embryophyta</taxon>
        <taxon>Tracheophyta</taxon>
        <taxon>Spermatophyta</taxon>
        <taxon>Magnoliopsida</taxon>
        <taxon>eudicotyledons</taxon>
        <taxon>Gunneridae</taxon>
        <taxon>Pentapetalae</taxon>
        <taxon>rosids</taxon>
        <taxon>fabids</taxon>
        <taxon>Fabales</taxon>
        <taxon>Fabaceae</taxon>
        <taxon>Papilionoideae</taxon>
        <taxon>50 kb inversion clade</taxon>
        <taxon>NPAAA clade</taxon>
        <taxon>indigoferoid/millettioid clade</taxon>
        <taxon>Phaseoleae</taxon>
        <taxon>Mucuna</taxon>
    </lineage>
</organism>
<name>A0A371FCP8_MUCPR</name>
<gene>
    <name evidence="3" type="ORF">CR513_43976</name>
</gene>
<dbReference type="Gene3D" id="3.50.4.10">
    <property type="entry name" value="Hepatocyte Growth Factor"/>
    <property type="match status" value="1"/>
</dbReference>
<dbReference type="PANTHER" id="PTHR33344">
    <property type="entry name" value="OS02G0761600 PROTEIN"/>
    <property type="match status" value="1"/>
</dbReference>
<keyword evidence="1" id="KW-1133">Transmembrane helix</keyword>
<evidence type="ECO:0000256" key="1">
    <source>
        <dbReference type="SAM" id="Phobius"/>
    </source>
</evidence>
<dbReference type="OrthoDB" id="508259at2759"/>